<proteinExistence type="predicted"/>
<reference evidence="1" key="1">
    <citation type="submission" date="2021-09" db="EMBL/GenBank/DDBJ databases">
        <authorList>
            <consortium name="AG Swart"/>
            <person name="Singh M."/>
            <person name="Singh A."/>
            <person name="Seah K."/>
            <person name="Emmerich C."/>
        </authorList>
    </citation>
    <scope>NUCLEOTIDE SEQUENCE</scope>
    <source>
        <strain evidence="1">ATCC30299</strain>
    </source>
</reference>
<accession>A0AAU9K4J4</accession>
<comment type="caution">
    <text evidence="1">The sequence shown here is derived from an EMBL/GenBank/DDBJ whole genome shotgun (WGS) entry which is preliminary data.</text>
</comment>
<dbReference type="Proteomes" id="UP001162131">
    <property type="component" value="Unassembled WGS sequence"/>
</dbReference>
<name>A0AAU9K4J4_9CILI</name>
<sequence length="159" mass="18772">MNSQKSLDDLKAYSYFKKQPYVNYSRSKEIFYDDIGTTNDKVLYNTTHFNVFRYQCSPNRDETPIKPPARAQTTGFLRRRQSRQELMLSTMASKFSNIDPRKKQELIGLAKTTKLRSDESYPRLVSHQSRRLPFVMNDYHIRETNPGFARNDLGNFFTH</sequence>
<dbReference type="AlphaFoldDB" id="A0AAU9K4J4"/>
<gene>
    <name evidence="1" type="ORF">BSTOLATCC_MIC53986</name>
</gene>
<evidence type="ECO:0000313" key="1">
    <source>
        <dbReference type="EMBL" id="CAG9331929.1"/>
    </source>
</evidence>
<evidence type="ECO:0000313" key="2">
    <source>
        <dbReference type="Proteomes" id="UP001162131"/>
    </source>
</evidence>
<organism evidence="1 2">
    <name type="scientific">Blepharisma stoltei</name>
    <dbReference type="NCBI Taxonomy" id="1481888"/>
    <lineage>
        <taxon>Eukaryota</taxon>
        <taxon>Sar</taxon>
        <taxon>Alveolata</taxon>
        <taxon>Ciliophora</taxon>
        <taxon>Postciliodesmatophora</taxon>
        <taxon>Heterotrichea</taxon>
        <taxon>Heterotrichida</taxon>
        <taxon>Blepharismidae</taxon>
        <taxon>Blepharisma</taxon>
    </lineage>
</organism>
<dbReference type="EMBL" id="CAJZBQ010000053">
    <property type="protein sequence ID" value="CAG9331929.1"/>
    <property type="molecule type" value="Genomic_DNA"/>
</dbReference>
<protein>
    <submittedName>
        <fullName evidence="1">Uncharacterized protein</fullName>
    </submittedName>
</protein>
<keyword evidence="2" id="KW-1185">Reference proteome</keyword>